<feature type="region of interest" description="Disordered" evidence="7">
    <location>
        <begin position="410"/>
        <end position="431"/>
    </location>
</feature>
<dbReference type="FunFam" id="1.10.220.10:FF:000002">
    <property type="entry name" value="Annexin"/>
    <property type="match status" value="1"/>
</dbReference>
<keyword evidence="4 6" id="KW-0041">Annexin</keyword>
<feature type="domain" description="PAW" evidence="8">
    <location>
        <begin position="860"/>
        <end position="1027"/>
    </location>
</feature>
<comment type="similarity">
    <text evidence="1 6">Belongs to the annexin family.</text>
</comment>
<feature type="region of interest" description="Disordered" evidence="7">
    <location>
        <begin position="1149"/>
        <end position="1208"/>
    </location>
</feature>
<organism evidence="9 10">
    <name type="scientific">Heterodera trifolii</name>
    <dbReference type="NCBI Taxonomy" id="157864"/>
    <lineage>
        <taxon>Eukaryota</taxon>
        <taxon>Metazoa</taxon>
        <taxon>Ecdysozoa</taxon>
        <taxon>Nematoda</taxon>
        <taxon>Chromadorea</taxon>
        <taxon>Rhabditida</taxon>
        <taxon>Tylenchina</taxon>
        <taxon>Tylenchomorpha</taxon>
        <taxon>Tylenchoidea</taxon>
        <taxon>Heteroderidae</taxon>
        <taxon>Heteroderinae</taxon>
        <taxon>Heterodera</taxon>
    </lineage>
</organism>
<dbReference type="Gene3D" id="2.60.120.1020">
    <property type="entry name" value="Peptide N glycanase, PAW domain"/>
    <property type="match status" value="4"/>
</dbReference>
<evidence type="ECO:0000256" key="6">
    <source>
        <dbReference type="RuleBase" id="RU003540"/>
    </source>
</evidence>
<dbReference type="InterPro" id="IPR018252">
    <property type="entry name" value="Annexin_repeat_CS"/>
</dbReference>
<evidence type="ECO:0000256" key="3">
    <source>
        <dbReference type="ARBA" id="ARBA00022837"/>
    </source>
</evidence>
<dbReference type="GO" id="GO:0005544">
    <property type="term" value="F:calcium-dependent phospholipid binding"/>
    <property type="evidence" value="ECO:0007669"/>
    <property type="project" value="UniProtKB-KW"/>
</dbReference>
<dbReference type="Gene3D" id="1.10.220.10">
    <property type="entry name" value="Annexin"/>
    <property type="match status" value="4"/>
</dbReference>
<dbReference type="Proteomes" id="UP001620626">
    <property type="component" value="Unassembled WGS sequence"/>
</dbReference>
<name>A0ABD2LJL9_9BILA</name>
<dbReference type="PANTHER" id="PTHR10502:SF102">
    <property type="entry name" value="ANNEXIN B11"/>
    <property type="match status" value="1"/>
</dbReference>
<dbReference type="InterPro" id="IPR006588">
    <property type="entry name" value="Peptide_N_glycanase_PAW_dom"/>
</dbReference>
<dbReference type="EMBL" id="JBICBT010000383">
    <property type="protein sequence ID" value="KAL3115369.1"/>
    <property type="molecule type" value="Genomic_DNA"/>
</dbReference>
<sequence>MSQIDVHPQELATGVFELRYDCVRDQYIRPLLRSGGVPMANFVSVAEKSGGVYRKVEPDWRAFLTSDGFGALIYTINHPGAVVQNAEVRMNGVATFRQGKVGATITCGKKNAEIPLANEPFLAEQQGDKKWAANREPLVETMRVHEVGTADQTVVTIHFDDKTPNVGLDHDLDDAQVFRTPLDQPCADNLVIRIEFARDTVIKVTDAEREAGQFDLLYDSARDQYTRPSDPNAHPEPILDYATLATIRGGTYRKVEPGWRSFVTSDGPGTLRYTIIHAGARVKSAEALFSGVTTFRQGEIGLELKSGDKLDSVPLTNDKFLAEQQGDRIWGLNREQIVEKLRVENVGEADQTEVIIQFGDRTPNAGLDHDLDDAQIFRNPIDEPRPDNMVIRIEFEAVEASPIAEKVVTQPPMSENQLTEKRKPDFDRDEKEDPVIVVSDPERAVGHFELQYDSVHDFYRRPFDPQIVQPIEKFDTLAAQRGGVFRRVEPDWRAFITSNMAGALRYTIMHPGAGVKSAEARLKGVATFRQGAIGAQLKSGDKSDTIPLATKPFLAEQQGDRVWGLNREPIVEKLRVENVGEADKTTLVIYFNDKTENEQLDHDLDDAQVFRTPLDKPDPESLVIHIEFVEPLQMPEPENLEANGKPGPEIEQTADDFGKLLTEGQEQEQDQQIVEKILTKISRMTIVERYTIVTIIRNKFGVDPAHALRDKFGSTYEQKIIYINFDLSGQTVQPQSISRKEDGGEEPEVNAVADALGFELGKGQNANQTELRLLLTELSLLSPTNRYRTVQLVRVKYGIELADALKKHLPDFVQLIDLLLIRQLERITSVYEEKQITKQMAQLTTAVDYKMVSKLGVSADELSAARCFLLKYDCARDQYVRPFNFSGQHVYTGYQSLLHSSRDVQRMTEKDKGDEYAYIGNDGEAGELVWRIEHPGAHVNHVQVLISGMATLDDDAKIGVDLRCGAEESERRPDAIPYNAQRIDIIEMENVGQANFTEVKVNFIREQGKGKPSRQPSQLFRAVFGDAATADDFVIHIEYTTPKSDSDDFTAKKETLAQELNQKIQKARAGDSDQIIQIITLISTLTLVKRHELLTLISHKYDMDLENELKNILPKESGADLTDQLFKKQEKFDESPLSADADQLTQKLEKQKFEESPPADADQPTQKLEKQKFEESPPVDADQPTQKLEKQKFEEAPLPPQEQTVENGRHTMNGENVLHQQQQLKEEERTSAADAVPSKNGNGMPKVLDLDQAAEIIYKSINRGGHGGGLIKIFKKAPKSDTDQILTILTASNYHTRQLIAQAYRNRYEHEDLVETIRKELPDDGPKELILALLYSMGTYDAISLHNAMKGLGTDEHVLTEILVTRSNDQIRAIRTAYTELYNRQLEVDIGGDTSGTYKRLLAILCAANRDESGVVNGDKAKQDAQALFGAGEKRLGTNEATFLALLTRENQLQLNALFHEYERLTGHPMEKALSAEFSGDSLEAFNAIVQHARNPARYFADRFNAAIKSHNERDLIRLVVTRAESGEMPAIGAEFKTVYGLPLPAKIVSDAKVATKQTLANLAKAYGAENNNNIHPNSQ</sequence>
<dbReference type="FunFam" id="1.10.220.10:FF:000003">
    <property type="entry name" value="Annexin"/>
    <property type="match status" value="1"/>
</dbReference>
<keyword evidence="2 6" id="KW-0677">Repeat</keyword>
<dbReference type="Pfam" id="PF04721">
    <property type="entry name" value="PAW"/>
    <property type="match status" value="1"/>
</dbReference>
<dbReference type="Pfam" id="PF00191">
    <property type="entry name" value="Annexin"/>
    <property type="match status" value="2"/>
</dbReference>
<feature type="region of interest" description="Disordered" evidence="7">
    <location>
        <begin position="1227"/>
        <end position="1246"/>
    </location>
</feature>
<evidence type="ECO:0000256" key="5">
    <source>
        <dbReference type="ARBA" id="ARBA00023302"/>
    </source>
</evidence>
<evidence type="ECO:0000313" key="9">
    <source>
        <dbReference type="EMBL" id="KAL3115369.1"/>
    </source>
</evidence>
<gene>
    <name evidence="9" type="ORF">niasHT_017771</name>
</gene>
<accession>A0ABD2LJL9</accession>
<dbReference type="InterPro" id="IPR037104">
    <property type="entry name" value="Annexin_sf"/>
</dbReference>
<feature type="compositionally biased region" description="Basic and acidic residues" evidence="7">
    <location>
        <begin position="418"/>
        <end position="431"/>
    </location>
</feature>
<dbReference type="SUPFAM" id="SSF49785">
    <property type="entry name" value="Galactose-binding domain-like"/>
    <property type="match status" value="2"/>
</dbReference>
<keyword evidence="5 6" id="KW-0111">Calcium/phospholipid-binding</keyword>
<dbReference type="PROSITE" id="PS00223">
    <property type="entry name" value="ANNEXIN_1"/>
    <property type="match status" value="1"/>
</dbReference>
<dbReference type="SUPFAM" id="SSF47874">
    <property type="entry name" value="Annexin"/>
    <property type="match status" value="1"/>
</dbReference>
<evidence type="ECO:0000256" key="7">
    <source>
        <dbReference type="SAM" id="MobiDB-lite"/>
    </source>
</evidence>
<keyword evidence="3 6" id="KW-0106">Calcium</keyword>
<dbReference type="InterPro" id="IPR038680">
    <property type="entry name" value="PAW_sf"/>
</dbReference>
<dbReference type="PRINTS" id="PR00196">
    <property type="entry name" value="ANNEXIN"/>
</dbReference>
<comment type="caution">
    <text evidence="9">The sequence shown here is derived from an EMBL/GenBank/DDBJ whole genome shotgun (WGS) entry which is preliminary data.</text>
</comment>
<reference evidence="9 10" key="1">
    <citation type="submission" date="2024-10" db="EMBL/GenBank/DDBJ databases">
        <authorList>
            <person name="Kim D."/>
        </authorList>
    </citation>
    <scope>NUCLEOTIDE SEQUENCE [LARGE SCALE GENOMIC DNA]</scope>
    <source>
        <strain evidence="9">BH-2024</strain>
    </source>
</reference>
<evidence type="ECO:0000256" key="2">
    <source>
        <dbReference type="ARBA" id="ARBA00022737"/>
    </source>
</evidence>
<dbReference type="InterPro" id="IPR008979">
    <property type="entry name" value="Galactose-bd-like_sf"/>
</dbReference>
<keyword evidence="10" id="KW-1185">Reference proteome</keyword>
<comment type="domain">
    <text evidence="6">A pair of annexin repeats may form one binding site for calcium and phospholipid.</text>
</comment>
<evidence type="ECO:0000256" key="1">
    <source>
        <dbReference type="ARBA" id="ARBA00007831"/>
    </source>
</evidence>
<evidence type="ECO:0000313" key="10">
    <source>
        <dbReference type="Proteomes" id="UP001620626"/>
    </source>
</evidence>
<protein>
    <recommendedName>
        <fullName evidence="6">Annexin</fullName>
    </recommendedName>
</protein>
<dbReference type="SMART" id="SM00335">
    <property type="entry name" value="ANX"/>
    <property type="match status" value="4"/>
</dbReference>
<evidence type="ECO:0000259" key="8">
    <source>
        <dbReference type="Pfam" id="PF04721"/>
    </source>
</evidence>
<evidence type="ECO:0000256" key="4">
    <source>
        <dbReference type="ARBA" id="ARBA00023216"/>
    </source>
</evidence>
<dbReference type="PANTHER" id="PTHR10502">
    <property type="entry name" value="ANNEXIN"/>
    <property type="match status" value="1"/>
</dbReference>
<dbReference type="PROSITE" id="PS51897">
    <property type="entry name" value="ANNEXIN_2"/>
    <property type="match status" value="4"/>
</dbReference>
<dbReference type="InterPro" id="IPR018502">
    <property type="entry name" value="Annexin_repeat"/>
</dbReference>
<proteinExistence type="inferred from homology"/>
<dbReference type="InterPro" id="IPR001464">
    <property type="entry name" value="Annexin"/>
</dbReference>